<dbReference type="Proteomes" id="UP000429523">
    <property type="component" value="Unassembled WGS sequence"/>
</dbReference>
<dbReference type="Proteomes" id="UP000440732">
    <property type="component" value="Unassembled WGS sequence"/>
</dbReference>
<dbReference type="AlphaFoldDB" id="A0A6A3EMW8"/>
<reference evidence="6 7" key="1">
    <citation type="submission" date="2018-08" db="EMBL/GenBank/DDBJ databases">
        <title>Genomic investigation of the strawberry pathogen Phytophthora fragariae indicates pathogenicity is determined by transcriptional variation in three key races.</title>
        <authorList>
            <person name="Adams T.M."/>
            <person name="Armitage A.D."/>
            <person name="Sobczyk M.K."/>
            <person name="Bates H.J."/>
            <person name="Dunwell J.M."/>
            <person name="Nellist C.F."/>
            <person name="Harrison R.J."/>
        </authorList>
    </citation>
    <scope>NUCLEOTIDE SEQUENCE [LARGE SCALE GENOMIC DNA]</scope>
    <source>
        <strain evidence="4 7">A4</strain>
        <strain evidence="3 8">NOV-5</strain>
        <strain evidence="5 9">NOV-77</strain>
        <strain evidence="2 6">NOV-9</strain>
    </source>
</reference>
<evidence type="ECO:0000313" key="6">
    <source>
        <dbReference type="Proteomes" id="UP000429523"/>
    </source>
</evidence>
<evidence type="ECO:0000313" key="5">
    <source>
        <dbReference type="EMBL" id="KAE9331819.1"/>
    </source>
</evidence>
<dbReference type="EMBL" id="QXGE01000945">
    <property type="protein sequence ID" value="KAE9300519.1"/>
    <property type="molecule type" value="Genomic_DNA"/>
</dbReference>
<evidence type="ECO:0000313" key="8">
    <source>
        <dbReference type="Proteomes" id="UP000440732"/>
    </source>
</evidence>
<evidence type="ECO:0000313" key="3">
    <source>
        <dbReference type="EMBL" id="KAE9135623.1"/>
    </source>
</evidence>
<organism evidence="2 6">
    <name type="scientific">Phytophthora fragariae</name>
    <dbReference type="NCBI Taxonomy" id="53985"/>
    <lineage>
        <taxon>Eukaryota</taxon>
        <taxon>Sar</taxon>
        <taxon>Stramenopiles</taxon>
        <taxon>Oomycota</taxon>
        <taxon>Peronosporomycetes</taxon>
        <taxon>Peronosporales</taxon>
        <taxon>Peronosporaceae</taxon>
        <taxon>Phytophthora</taxon>
    </lineage>
</organism>
<name>A0A6A3EMW8_9STRA</name>
<proteinExistence type="predicted"/>
<evidence type="ECO:0000313" key="9">
    <source>
        <dbReference type="Proteomes" id="UP000486351"/>
    </source>
</evidence>
<accession>A0A6A3EMW8</accession>
<dbReference type="Proteomes" id="UP000486351">
    <property type="component" value="Unassembled WGS sequence"/>
</dbReference>
<dbReference type="EMBL" id="QXGA01000921">
    <property type="protein sequence ID" value="KAE9135623.1"/>
    <property type="molecule type" value="Genomic_DNA"/>
</dbReference>
<dbReference type="EMBL" id="QXFY01000981">
    <property type="protein sequence ID" value="KAE9331819.1"/>
    <property type="molecule type" value="Genomic_DNA"/>
</dbReference>
<evidence type="ECO:0000313" key="4">
    <source>
        <dbReference type="EMBL" id="KAE9300519.1"/>
    </source>
</evidence>
<feature type="compositionally biased region" description="Polar residues" evidence="1">
    <location>
        <begin position="65"/>
        <end position="87"/>
    </location>
</feature>
<evidence type="ECO:0000256" key="1">
    <source>
        <dbReference type="SAM" id="MobiDB-lite"/>
    </source>
</evidence>
<gene>
    <name evidence="4" type="ORF">PF001_g14898</name>
    <name evidence="3" type="ORF">PF006_g14561</name>
    <name evidence="5" type="ORF">PF008_g15246</name>
    <name evidence="2" type="ORF">PF009_g16761</name>
</gene>
<evidence type="ECO:0000313" key="7">
    <source>
        <dbReference type="Proteomes" id="UP000437068"/>
    </source>
</evidence>
<dbReference type="EMBL" id="QXGF01001035">
    <property type="protein sequence ID" value="KAE8933221.1"/>
    <property type="molecule type" value="Genomic_DNA"/>
</dbReference>
<comment type="caution">
    <text evidence="2">The sequence shown here is derived from an EMBL/GenBank/DDBJ whole genome shotgun (WGS) entry which is preliminary data.</text>
</comment>
<evidence type="ECO:0000313" key="2">
    <source>
        <dbReference type="EMBL" id="KAE8933221.1"/>
    </source>
</evidence>
<protein>
    <submittedName>
        <fullName evidence="2">Uncharacterized protein</fullName>
    </submittedName>
</protein>
<feature type="region of interest" description="Disordered" evidence="1">
    <location>
        <begin position="64"/>
        <end position="87"/>
    </location>
</feature>
<sequence>MNGSMQPSAGVIRSSFRLSYASRSSSTPVAAPPPAAPPPKLIDVLNVSGCGPLFRSSVSIVRVSPANSDPKNSDCTGSRPWHSTSSVVCPTKVPDTSTIFSVDGSGLESKPPALLIVTRLESWTAAVSVSSSSSSPCLHSQFRTRTIPRKTPISRPFASTLTLTVSRGTSLPRCGVTLMAAREAPGATPELASSTFTTNVPGLAPELCTSTTLTLQELLRYYSTVGHRWRELPLLALKIGRRWHRCWLDE</sequence>
<dbReference type="Proteomes" id="UP000437068">
    <property type="component" value="Unassembled WGS sequence"/>
</dbReference>